<feature type="binding site" evidence="5">
    <location>
        <position position="43"/>
    </location>
    <ligand>
        <name>ATP</name>
        <dbReference type="ChEBI" id="CHEBI:30616"/>
    </ligand>
</feature>
<dbReference type="InterPro" id="IPR011009">
    <property type="entry name" value="Kinase-like_dom_sf"/>
</dbReference>
<dbReference type="InterPro" id="IPR017441">
    <property type="entry name" value="Protein_kinase_ATP_BS"/>
</dbReference>
<evidence type="ECO:0000256" key="7">
    <source>
        <dbReference type="SAM" id="Phobius"/>
    </source>
</evidence>
<dbReference type="SMART" id="SM00220">
    <property type="entry name" value="S_TKc"/>
    <property type="match status" value="1"/>
</dbReference>
<evidence type="ECO:0000259" key="8">
    <source>
        <dbReference type="PROSITE" id="PS50011"/>
    </source>
</evidence>
<reference evidence="9 10" key="1">
    <citation type="submission" date="2024-06" db="EMBL/GenBank/DDBJ databases">
        <title>The Natural Products Discovery Center: Release of the First 8490 Sequenced Strains for Exploring Actinobacteria Biosynthetic Diversity.</title>
        <authorList>
            <person name="Kalkreuter E."/>
            <person name="Kautsar S.A."/>
            <person name="Yang D."/>
            <person name="Bader C.D."/>
            <person name="Teijaro C.N."/>
            <person name="Fluegel L."/>
            <person name="Davis C.M."/>
            <person name="Simpson J.R."/>
            <person name="Lauterbach L."/>
            <person name="Steele A.D."/>
            <person name="Gui C."/>
            <person name="Meng S."/>
            <person name="Li G."/>
            <person name="Viehrig K."/>
            <person name="Ye F."/>
            <person name="Su P."/>
            <person name="Kiefer A.F."/>
            <person name="Nichols A."/>
            <person name="Cepeda A.J."/>
            <person name="Yan W."/>
            <person name="Fan B."/>
            <person name="Jiang Y."/>
            <person name="Adhikari A."/>
            <person name="Zheng C.-J."/>
            <person name="Schuster L."/>
            <person name="Cowan T.M."/>
            <person name="Smanski M.J."/>
            <person name="Chevrette M.G."/>
            <person name="De Carvalho L.P.S."/>
            <person name="Shen B."/>
        </authorList>
    </citation>
    <scope>NUCLEOTIDE SEQUENCE [LARGE SCALE GENOMIC DNA]</scope>
    <source>
        <strain evidence="9 10">NPDC052360</strain>
    </source>
</reference>
<dbReference type="InterPro" id="IPR000719">
    <property type="entry name" value="Prot_kinase_dom"/>
</dbReference>
<gene>
    <name evidence="9" type="ORF">AB0470_33890</name>
</gene>
<dbReference type="Gene3D" id="3.30.200.20">
    <property type="entry name" value="Phosphorylase Kinase, domain 1"/>
    <property type="match status" value="1"/>
</dbReference>
<evidence type="ECO:0000256" key="3">
    <source>
        <dbReference type="ARBA" id="ARBA00022777"/>
    </source>
</evidence>
<feature type="domain" description="Protein kinase" evidence="8">
    <location>
        <begin position="15"/>
        <end position="265"/>
    </location>
</feature>
<keyword evidence="7" id="KW-0812">Transmembrane</keyword>
<dbReference type="PANTHER" id="PTHR43289">
    <property type="entry name" value="MITOGEN-ACTIVATED PROTEIN KINASE KINASE KINASE 20-RELATED"/>
    <property type="match status" value="1"/>
</dbReference>
<feature type="region of interest" description="Disordered" evidence="6">
    <location>
        <begin position="300"/>
        <end position="331"/>
    </location>
</feature>
<evidence type="ECO:0000256" key="4">
    <source>
        <dbReference type="ARBA" id="ARBA00022840"/>
    </source>
</evidence>
<comment type="caution">
    <text evidence="9">The sequence shown here is derived from an EMBL/GenBank/DDBJ whole genome shotgun (WGS) entry which is preliminary data.</text>
</comment>
<dbReference type="PROSITE" id="PS50011">
    <property type="entry name" value="PROTEIN_KINASE_DOM"/>
    <property type="match status" value="1"/>
</dbReference>
<dbReference type="EMBL" id="JBFAUJ010000023">
    <property type="protein sequence ID" value="MEV8464530.1"/>
    <property type="molecule type" value="Genomic_DNA"/>
</dbReference>
<feature type="transmembrane region" description="Helical" evidence="7">
    <location>
        <begin position="416"/>
        <end position="442"/>
    </location>
</feature>
<organism evidence="9 10">
    <name type="scientific">Streptomyces griseosporeus</name>
    <dbReference type="NCBI Taxonomy" id="1910"/>
    <lineage>
        <taxon>Bacteria</taxon>
        <taxon>Bacillati</taxon>
        <taxon>Actinomycetota</taxon>
        <taxon>Actinomycetes</taxon>
        <taxon>Kitasatosporales</taxon>
        <taxon>Streptomycetaceae</taxon>
        <taxon>Streptomyces</taxon>
    </lineage>
</organism>
<protein>
    <submittedName>
        <fullName evidence="9">Serine/threonine-protein kinase</fullName>
        <ecNumber evidence="9">2.7.11.1</ecNumber>
    </submittedName>
</protein>
<keyword evidence="2 5" id="KW-0547">Nucleotide-binding</keyword>
<keyword evidence="7" id="KW-1133">Transmembrane helix</keyword>
<dbReference type="Gene3D" id="1.10.510.10">
    <property type="entry name" value="Transferase(Phosphotransferase) domain 1"/>
    <property type="match status" value="1"/>
</dbReference>
<dbReference type="EC" id="2.7.11.1" evidence="9"/>
<dbReference type="Pfam" id="PF00069">
    <property type="entry name" value="Pkinase"/>
    <property type="match status" value="1"/>
</dbReference>
<evidence type="ECO:0000256" key="5">
    <source>
        <dbReference type="PROSITE-ProRule" id="PRU10141"/>
    </source>
</evidence>
<proteinExistence type="predicted"/>
<dbReference type="PANTHER" id="PTHR43289:SF34">
    <property type="entry name" value="SERINE_THREONINE-PROTEIN KINASE YBDM-RELATED"/>
    <property type="match status" value="1"/>
</dbReference>
<dbReference type="PROSITE" id="PS00107">
    <property type="entry name" value="PROTEIN_KINASE_ATP"/>
    <property type="match status" value="1"/>
</dbReference>
<keyword evidence="1 9" id="KW-0808">Transferase</keyword>
<dbReference type="CDD" id="cd14014">
    <property type="entry name" value="STKc_PknB_like"/>
    <property type="match status" value="1"/>
</dbReference>
<dbReference type="GO" id="GO:0004674">
    <property type="term" value="F:protein serine/threonine kinase activity"/>
    <property type="evidence" value="ECO:0007669"/>
    <property type="project" value="UniProtKB-EC"/>
</dbReference>
<feature type="transmembrane region" description="Helical" evidence="7">
    <location>
        <begin position="353"/>
        <end position="372"/>
    </location>
</feature>
<feature type="transmembrane region" description="Helical" evidence="7">
    <location>
        <begin position="454"/>
        <end position="473"/>
    </location>
</feature>
<keyword evidence="3 9" id="KW-0418">Kinase</keyword>
<dbReference type="SUPFAM" id="SSF56112">
    <property type="entry name" value="Protein kinase-like (PK-like)"/>
    <property type="match status" value="1"/>
</dbReference>
<keyword evidence="10" id="KW-1185">Reference proteome</keyword>
<dbReference type="RefSeq" id="WP_239513325.1">
    <property type="nucleotide sequence ID" value="NZ_JBFAUJ010000023.1"/>
</dbReference>
<dbReference type="Proteomes" id="UP001553148">
    <property type="component" value="Unassembled WGS sequence"/>
</dbReference>
<dbReference type="InterPro" id="IPR008271">
    <property type="entry name" value="Ser/Thr_kinase_AS"/>
</dbReference>
<accession>A0ABV3KYY4</accession>
<evidence type="ECO:0000256" key="6">
    <source>
        <dbReference type="SAM" id="MobiDB-lite"/>
    </source>
</evidence>
<evidence type="ECO:0000256" key="1">
    <source>
        <dbReference type="ARBA" id="ARBA00022679"/>
    </source>
</evidence>
<evidence type="ECO:0000313" key="10">
    <source>
        <dbReference type="Proteomes" id="UP001553148"/>
    </source>
</evidence>
<dbReference type="PROSITE" id="PS00108">
    <property type="entry name" value="PROTEIN_KINASE_ST"/>
    <property type="match status" value="1"/>
</dbReference>
<sequence length="480" mass="49680">MDELQPTDPRQVGRYRITARLGAGGMGRVYLGRSPSGRLVAVKVVRPELADDPDFRRRFAREVAAARKVNGFFTAALVDADPDGPSPWLATAYVPGMPLDTAVAVHGPWPVASVRTLGAGLAEALEAVHAAGLVHRDLKPSNVLIAADGPRVVDFGISVAAEATALTRTGIVVGTPGFMAPEQLTGKPVTPATDVFALGAVLTYAATGTGPFGTGSAQSLNFRIVYEEPDLSGLPSPGLEIVARCLAKDPAHRPSVTALVEELALPAPAADAPPPTGSDLADTAWLPGPVALALPATVPASRQTLPPRPATPAPVTPRPGPASPVPPAPAPIPPRPLAAPIVTPPPQARRRSVLPIWIAMASLALGVVLPFLDGAAVVTSLDQGAWPFALAVLLSTATCVAALAARRRATAGRGPLWVRIAHAVISTLTTGLFVTLVATLYADEGNLDQLEPGAWIFALGCLALLYSVFRFPASRRRPAP</sequence>
<name>A0ABV3KYY4_STRGS</name>
<feature type="transmembrane region" description="Helical" evidence="7">
    <location>
        <begin position="384"/>
        <end position="404"/>
    </location>
</feature>
<evidence type="ECO:0000313" key="9">
    <source>
        <dbReference type="EMBL" id="MEV8464530.1"/>
    </source>
</evidence>
<evidence type="ECO:0000256" key="2">
    <source>
        <dbReference type="ARBA" id="ARBA00022741"/>
    </source>
</evidence>
<keyword evidence="7" id="KW-0472">Membrane</keyword>
<keyword evidence="4 5" id="KW-0067">ATP-binding</keyword>
<feature type="compositionally biased region" description="Pro residues" evidence="6">
    <location>
        <begin position="306"/>
        <end position="331"/>
    </location>
</feature>